<dbReference type="SUPFAM" id="SSF53218">
    <property type="entry name" value="Molybdenum cofactor biosynthesis proteins"/>
    <property type="match status" value="1"/>
</dbReference>
<dbReference type="PIRSF" id="PIRSF006728">
    <property type="entry name" value="CinA"/>
    <property type="match status" value="1"/>
</dbReference>
<dbReference type="Pfam" id="PF18146">
    <property type="entry name" value="CinA_KH"/>
    <property type="match status" value="1"/>
</dbReference>
<dbReference type="InterPro" id="IPR041424">
    <property type="entry name" value="CinA_KH"/>
</dbReference>
<feature type="domain" description="MoaB/Mog" evidence="2">
    <location>
        <begin position="4"/>
        <end position="171"/>
    </location>
</feature>
<evidence type="ECO:0000313" key="4">
    <source>
        <dbReference type="Proteomes" id="UP000184536"/>
    </source>
</evidence>
<dbReference type="Gene3D" id="3.90.950.20">
    <property type="entry name" value="CinA-like"/>
    <property type="match status" value="1"/>
</dbReference>
<dbReference type="NCBIfam" id="NF001813">
    <property type="entry name" value="PRK00549.1"/>
    <property type="match status" value="1"/>
</dbReference>
<dbReference type="SUPFAM" id="SSF142433">
    <property type="entry name" value="CinA-like"/>
    <property type="match status" value="1"/>
</dbReference>
<dbReference type="RefSeq" id="WP_110939869.1">
    <property type="nucleotide sequence ID" value="NZ_FQZV01000007.1"/>
</dbReference>
<protein>
    <recommendedName>
        <fullName evidence="1">Putative competence-damage inducible protein</fullName>
    </recommendedName>
</protein>
<gene>
    <name evidence="1" type="primary">cinA</name>
    <name evidence="3" type="ORF">SAMN02745975_00580</name>
</gene>
<dbReference type="Gene3D" id="3.30.70.2860">
    <property type="match status" value="1"/>
</dbReference>
<dbReference type="AlphaFoldDB" id="A0A1M6DZC9"/>
<dbReference type="PANTHER" id="PTHR13939">
    <property type="entry name" value="NICOTINAMIDE-NUCLEOTIDE AMIDOHYDROLASE PNCC"/>
    <property type="match status" value="1"/>
</dbReference>
<dbReference type="InterPro" id="IPR008136">
    <property type="entry name" value="CinA_C"/>
</dbReference>
<dbReference type="HAMAP" id="MF_00226_B">
    <property type="entry name" value="CinA_B"/>
    <property type="match status" value="1"/>
</dbReference>
<comment type="similarity">
    <text evidence="1">Belongs to the CinA family.</text>
</comment>
<sequence length="409" mass="45263">MNCALISVGTELLFGQITNTNTVYLSKRLNELGINVYYHFTVGDNCRRLEEILNYAMKNTDLIITTGGLGPTQDDLTRETVAKAMGKNLVLHRPSMERLESFFKDLNRSMCENNKKQAYLPEDSIVLQNNKGTAPGFIIENMGKVIISLPGPPKEMIGMFEDCVGGYLREKSKSTIYSSVLRFFGIGESSLETELLDLITKQENPTIAPYAKEGEVSLRVTAKAENENAAMKLIEPIVREIRSKVGTYLYSDQDEELVEVVAKALMEKEISISIAESCTGGLLAGRLTAVPGISKCFHAGYITYSNEAKMKMLGVGQDTLDLWGAVSEETAKEMVLRLREKTNSDLCVSITGIAGPDGGTEDKPVGLVYIGLLYKEHLTVQRIKAFGDRDRIRNYSVLSALNMIRNVIK</sequence>
<dbReference type="InterPro" id="IPR050101">
    <property type="entry name" value="CinA"/>
</dbReference>
<evidence type="ECO:0000313" key="3">
    <source>
        <dbReference type="EMBL" id="SHI78490.1"/>
    </source>
</evidence>
<evidence type="ECO:0000256" key="1">
    <source>
        <dbReference type="HAMAP-Rule" id="MF_00226"/>
    </source>
</evidence>
<dbReference type="STRING" id="1121919.SAMN02745975_00580"/>
<dbReference type="OrthoDB" id="9801454at2"/>
<dbReference type="PANTHER" id="PTHR13939:SF0">
    <property type="entry name" value="NMN AMIDOHYDROLASE-LIKE PROTEIN YFAY"/>
    <property type="match status" value="1"/>
</dbReference>
<dbReference type="Proteomes" id="UP000184536">
    <property type="component" value="Unassembled WGS sequence"/>
</dbReference>
<dbReference type="Gene3D" id="3.40.980.10">
    <property type="entry name" value="MoaB/Mog-like domain"/>
    <property type="match status" value="1"/>
</dbReference>
<dbReference type="InterPro" id="IPR001453">
    <property type="entry name" value="MoaB/Mog_dom"/>
</dbReference>
<accession>A0A1M6DZC9</accession>
<dbReference type="Pfam" id="PF00994">
    <property type="entry name" value="MoCF_biosynth"/>
    <property type="match status" value="1"/>
</dbReference>
<dbReference type="CDD" id="cd00885">
    <property type="entry name" value="cinA"/>
    <property type="match status" value="1"/>
</dbReference>
<proteinExistence type="inferred from homology"/>
<name>A0A1M6DZC9_9FIRM</name>
<dbReference type="NCBIfam" id="TIGR00199">
    <property type="entry name" value="PncC_domain"/>
    <property type="match status" value="1"/>
</dbReference>
<evidence type="ECO:0000259" key="2">
    <source>
        <dbReference type="SMART" id="SM00852"/>
    </source>
</evidence>
<dbReference type="Pfam" id="PF02464">
    <property type="entry name" value="CinA"/>
    <property type="match status" value="1"/>
</dbReference>
<dbReference type="InterPro" id="IPR008135">
    <property type="entry name" value="Competence-induced_CinA"/>
</dbReference>
<organism evidence="3 4">
    <name type="scientific">Geosporobacter subterraneus DSM 17957</name>
    <dbReference type="NCBI Taxonomy" id="1121919"/>
    <lineage>
        <taxon>Bacteria</taxon>
        <taxon>Bacillati</taxon>
        <taxon>Bacillota</taxon>
        <taxon>Clostridia</taxon>
        <taxon>Peptostreptococcales</taxon>
        <taxon>Thermotaleaceae</taxon>
        <taxon>Geosporobacter</taxon>
    </lineage>
</organism>
<dbReference type="EMBL" id="FQZV01000007">
    <property type="protein sequence ID" value="SHI78490.1"/>
    <property type="molecule type" value="Genomic_DNA"/>
</dbReference>
<dbReference type="SMART" id="SM00852">
    <property type="entry name" value="MoCF_biosynth"/>
    <property type="match status" value="1"/>
</dbReference>
<dbReference type="InterPro" id="IPR036653">
    <property type="entry name" value="CinA-like_C"/>
</dbReference>
<dbReference type="NCBIfam" id="TIGR00177">
    <property type="entry name" value="molyb_syn"/>
    <property type="match status" value="1"/>
</dbReference>
<dbReference type="InterPro" id="IPR036425">
    <property type="entry name" value="MoaB/Mog-like_dom_sf"/>
</dbReference>
<reference evidence="4" key="1">
    <citation type="submission" date="2016-11" db="EMBL/GenBank/DDBJ databases">
        <authorList>
            <person name="Varghese N."/>
            <person name="Submissions S."/>
        </authorList>
    </citation>
    <scope>NUCLEOTIDE SEQUENCE [LARGE SCALE GENOMIC DNA]</scope>
    <source>
        <strain evidence="4">DSM 17957</strain>
    </source>
</reference>
<dbReference type="NCBIfam" id="TIGR00200">
    <property type="entry name" value="cinA_nterm"/>
    <property type="match status" value="1"/>
</dbReference>
<keyword evidence="4" id="KW-1185">Reference proteome</keyword>